<accession>A0A228ELX3</accession>
<gene>
    <name evidence="2" type="ORF">C6P98_25360</name>
    <name evidence="1" type="ORF">C6P99_01335</name>
</gene>
<evidence type="ECO:0000313" key="2">
    <source>
        <dbReference type="EMBL" id="PRF18349.1"/>
    </source>
</evidence>
<evidence type="ECO:0000313" key="3">
    <source>
        <dbReference type="Proteomes" id="UP000237686"/>
    </source>
</evidence>
<proteinExistence type="predicted"/>
<evidence type="ECO:0000313" key="1">
    <source>
        <dbReference type="EMBL" id="PRE55529.1"/>
    </source>
</evidence>
<evidence type="ECO:0000313" key="4">
    <source>
        <dbReference type="Proteomes" id="UP000237811"/>
    </source>
</evidence>
<reference evidence="3 4" key="1">
    <citation type="submission" date="2018-03" db="EMBL/GenBank/DDBJ databases">
        <authorList>
            <person name="Nguyen K."/>
            <person name="Fouts D."/>
            <person name="Sutton G."/>
        </authorList>
    </citation>
    <scope>NUCLEOTIDE SEQUENCE [LARGE SCALE GENOMIC DNA]</scope>
    <source>
        <strain evidence="1 4">AU14328</strain>
        <strain evidence="2 3">AU17135</strain>
    </source>
</reference>
<name>A0A228ELX3_9BURK</name>
<organism evidence="2 3">
    <name type="scientific">Burkholderia multivorans</name>
    <dbReference type="NCBI Taxonomy" id="87883"/>
    <lineage>
        <taxon>Bacteria</taxon>
        <taxon>Pseudomonadati</taxon>
        <taxon>Pseudomonadota</taxon>
        <taxon>Betaproteobacteria</taxon>
        <taxon>Burkholderiales</taxon>
        <taxon>Burkholderiaceae</taxon>
        <taxon>Burkholderia</taxon>
        <taxon>Burkholderia cepacia complex</taxon>
    </lineage>
</organism>
<dbReference type="AlphaFoldDB" id="A0A228ELX3"/>
<protein>
    <submittedName>
        <fullName evidence="2">Uncharacterized protein</fullName>
    </submittedName>
</protein>
<dbReference type="Proteomes" id="UP000237811">
    <property type="component" value="Unassembled WGS sequence"/>
</dbReference>
<dbReference type="Proteomes" id="UP000237686">
    <property type="component" value="Unassembled WGS sequence"/>
</dbReference>
<comment type="caution">
    <text evidence="2">The sequence shown here is derived from an EMBL/GenBank/DDBJ whole genome shotgun (WGS) entry which is preliminary data.</text>
</comment>
<dbReference type="EMBL" id="PVFZ01000068">
    <property type="protein sequence ID" value="PRF18349.1"/>
    <property type="molecule type" value="Genomic_DNA"/>
</dbReference>
<sequence length="69" mass="7876">MGSCNHQKGLRARSLAASVRPAKQSIEAHILSVERFRAPRPANMRTIRAYIAAHSRYHPFQAYILLIYI</sequence>
<dbReference type="EMBL" id="PVFR01000007">
    <property type="protein sequence ID" value="PRE55529.1"/>
    <property type="molecule type" value="Genomic_DNA"/>
</dbReference>